<comment type="caution">
    <text evidence="1">The sequence shown here is derived from an EMBL/GenBank/DDBJ whole genome shotgun (WGS) entry which is preliminary data.</text>
</comment>
<dbReference type="Proteomes" id="UP001597280">
    <property type="component" value="Unassembled WGS sequence"/>
</dbReference>
<accession>A0ABW4PWI4</accession>
<name>A0ABW4PWI4_9MICO</name>
<dbReference type="EMBL" id="JBHUFL010000002">
    <property type="protein sequence ID" value="MFD1835198.1"/>
    <property type="molecule type" value="Genomic_DNA"/>
</dbReference>
<evidence type="ECO:0000313" key="1">
    <source>
        <dbReference type="EMBL" id="MFD1835198.1"/>
    </source>
</evidence>
<dbReference type="RefSeq" id="WP_205750681.1">
    <property type="nucleotide sequence ID" value="NZ_BAAAIS010000002.1"/>
</dbReference>
<reference evidence="2" key="1">
    <citation type="journal article" date="2019" name="Int. J. Syst. Evol. Microbiol.">
        <title>The Global Catalogue of Microorganisms (GCM) 10K type strain sequencing project: providing services to taxonomists for standard genome sequencing and annotation.</title>
        <authorList>
            <consortium name="The Broad Institute Genomics Platform"/>
            <consortium name="The Broad Institute Genome Sequencing Center for Infectious Disease"/>
            <person name="Wu L."/>
            <person name="Ma J."/>
        </authorList>
    </citation>
    <scope>NUCLEOTIDE SEQUENCE [LARGE SCALE GENOMIC DNA]</scope>
    <source>
        <strain evidence="2">JCM 11650</strain>
    </source>
</reference>
<dbReference type="SUPFAM" id="SSF52540">
    <property type="entry name" value="P-loop containing nucleoside triphosphate hydrolases"/>
    <property type="match status" value="1"/>
</dbReference>
<dbReference type="InterPro" id="IPR027417">
    <property type="entry name" value="P-loop_NTPase"/>
</dbReference>
<organism evidence="1 2">
    <name type="scientific">Brachybacterium rhamnosum</name>
    <dbReference type="NCBI Taxonomy" id="173361"/>
    <lineage>
        <taxon>Bacteria</taxon>
        <taxon>Bacillati</taxon>
        <taxon>Actinomycetota</taxon>
        <taxon>Actinomycetes</taxon>
        <taxon>Micrococcales</taxon>
        <taxon>Dermabacteraceae</taxon>
        <taxon>Brachybacterium</taxon>
    </lineage>
</organism>
<dbReference type="Pfam" id="PF13671">
    <property type="entry name" value="AAA_33"/>
    <property type="match status" value="1"/>
</dbReference>
<gene>
    <name evidence="1" type="ORF">ACFSDA_08910</name>
</gene>
<keyword evidence="2" id="KW-1185">Reference proteome</keyword>
<dbReference type="Gene3D" id="3.40.50.300">
    <property type="entry name" value="P-loop containing nucleotide triphosphate hydrolases"/>
    <property type="match status" value="1"/>
</dbReference>
<evidence type="ECO:0000313" key="2">
    <source>
        <dbReference type="Proteomes" id="UP001597280"/>
    </source>
</evidence>
<sequence>MSALAGSAGSTGPTLHLTVGLPGTGKTTWARAFAERHRILRLAPDEWMNPLFGASDVDGSRDVLEGRMIWTAVQVLRGGSSVVLDFGCWSAEERWSLRAIAAAAGAGFRLESFSVPEPERRRRADERFRAAPHTTFAMSDEDHDRYLALFTPPTADEIAGTPFPAPPVGHATWTAWADSRWPALGDMGAGDPLPPSPHVP</sequence>
<proteinExistence type="predicted"/>
<protein>
    <submittedName>
        <fullName evidence="1">AAA family ATPase</fullName>
    </submittedName>
</protein>